<keyword evidence="3" id="KW-1185">Reference proteome</keyword>
<dbReference type="STRING" id="1262585.BJI46_02570"/>
<dbReference type="RefSeq" id="WP_070069857.1">
    <property type="nucleotide sequence ID" value="NZ_MKKK01000023.1"/>
</dbReference>
<proteinExistence type="predicted"/>
<feature type="transmembrane region" description="Helical" evidence="1">
    <location>
        <begin position="135"/>
        <end position="158"/>
    </location>
</feature>
<keyword evidence="1" id="KW-1133">Transmembrane helix</keyword>
<accession>A0A1E7R970</accession>
<organism evidence="2 3">
    <name type="scientific">Acinetobacter qingfengensis</name>
    <dbReference type="NCBI Taxonomy" id="1262585"/>
    <lineage>
        <taxon>Bacteria</taxon>
        <taxon>Pseudomonadati</taxon>
        <taxon>Pseudomonadota</taxon>
        <taxon>Gammaproteobacteria</taxon>
        <taxon>Moraxellales</taxon>
        <taxon>Moraxellaceae</taxon>
        <taxon>Acinetobacter</taxon>
    </lineage>
</organism>
<sequence length="332" mass="38763">MMKHTDIKIDLAFITTIYLGYLYLSGRIFIDGAIYKTGNETTNIGFDFTDYVYEGFLINLGIPQYIILAVCIIYFIARLKVNKKEYEISYLLFCEFLNNPSDFNKNNFKGTKNRVLRKYILDSRRKKKVGLFHGFHNDLLISYLLMITLLISLMLFFLRLSDFSVQGQEASLSRVLNSSVYILKDKEKMYQLACGKDKCIYANKIFSNFIALKEDEKKTYILEEIPSFSSKYNTTAFILSSKKSKKTQEIIIQINMHSRKEPLPYKYDVKLTTSTDHHNKKIYSDQPNDFSDKLNSIQFVKEKSIPYFAYFKIPSDESIVSISIQNLPEIYD</sequence>
<dbReference type="AlphaFoldDB" id="A0A1E7R970"/>
<reference evidence="2 3" key="1">
    <citation type="submission" date="2016-09" db="EMBL/GenBank/DDBJ databases">
        <authorList>
            <person name="Capua I."/>
            <person name="De Benedictis P."/>
            <person name="Joannis T."/>
            <person name="Lombin L.H."/>
            <person name="Cattoli G."/>
        </authorList>
    </citation>
    <scope>NUCLEOTIDE SEQUENCE [LARGE SCALE GENOMIC DNA]</scope>
    <source>
        <strain evidence="2 3">ANC 4671</strain>
    </source>
</reference>
<keyword evidence="1" id="KW-0812">Transmembrane</keyword>
<name>A0A1E7R970_9GAMM</name>
<dbReference type="OrthoDB" id="10018452at2"/>
<keyword evidence="1" id="KW-0472">Membrane</keyword>
<protein>
    <submittedName>
        <fullName evidence="2">Uncharacterized protein</fullName>
    </submittedName>
</protein>
<evidence type="ECO:0000313" key="3">
    <source>
        <dbReference type="Proteomes" id="UP000185895"/>
    </source>
</evidence>
<evidence type="ECO:0000256" key="1">
    <source>
        <dbReference type="SAM" id="Phobius"/>
    </source>
</evidence>
<comment type="caution">
    <text evidence="2">The sequence shown here is derived from an EMBL/GenBank/DDBJ whole genome shotgun (WGS) entry which is preliminary data.</text>
</comment>
<gene>
    <name evidence="2" type="ORF">BJI46_02570</name>
</gene>
<dbReference type="EMBL" id="MKKK01000023">
    <property type="protein sequence ID" value="OEY95822.1"/>
    <property type="molecule type" value="Genomic_DNA"/>
</dbReference>
<dbReference type="Proteomes" id="UP000185895">
    <property type="component" value="Unassembled WGS sequence"/>
</dbReference>
<feature type="transmembrane region" description="Helical" evidence="1">
    <location>
        <begin position="55"/>
        <end position="77"/>
    </location>
</feature>
<feature type="transmembrane region" description="Helical" evidence="1">
    <location>
        <begin position="12"/>
        <end position="35"/>
    </location>
</feature>
<evidence type="ECO:0000313" key="2">
    <source>
        <dbReference type="EMBL" id="OEY95822.1"/>
    </source>
</evidence>